<accession>A0ABT1QWR2</accession>
<comment type="function">
    <text evidence="4">Responsible for synthesis of pseudouridine from uracil-13 in transfer RNAs.</text>
</comment>
<dbReference type="InterPro" id="IPR020119">
    <property type="entry name" value="PsdUridine_synth_TruD_CS"/>
</dbReference>
<dbReference type="HAMAP" id="MF_01082">
    <property type="entry name" value="TruD"/>
    <property type="match status" value="1"/>
</dbReference>
<gene>
    <name evidence="4 6" type="primary">truD</name>
    <name evidence="6" type="ORF">NM961_18595</name>
</gene>
<comment type="catalytic activity">
    <reaction evidence="4">
        <text>uridine(13) in tRNA = pseudouridine(13) in tRNA</text>
        <dbReference type="Rhea" id="RHEA:42540"/>
        <dbReference type="Rhea" id="RHEA-COMP:10105"/>
        <dbReference type="Rhea" id="RHEA-COMP:10106"/>
        <dbReference type="ChEBI" id="CHEBI:65314"/>
        <dbReference type="ChEBI" id="CHEBI:65315"/>
        <dbReference type="EC" id="5.4.99.27"/>
    </reaction>
</comment>
<dbReference type="InterPro" id="IPR011760">
    <property type="entry name" value="PsdUridine_synth_TruD_insert"/>
</dbReference>
<dbReference type="InterPro" id="IPR020103">
    <property type="entry name" value="PsdUridine_synth_cat_dom_sf"/>
</dbReference>
<dbReference type="InterPro" id="IPR043165">
    <property type="entry name" value="TruD_insert_sf"/>
</dbReference>
<reference evidence="6" key="1">
    <citation type="submission" date="2022-07" db="EMBL/GenBank/DDBJ databases">
        <title>Tahibacter sp., a new gammaproteobacterium isolated from the silt sample collected at pig farm.</title>
        <authorList>
            <person name="Chen H."/>
        </authorList>
    </citation>
    <scope>NUCLEOTIDE SEQUENCE</scope>
    <source>
        <strain evidence="6">P2K</strain>
    </source>
</reference>
<organism evidence="6 7">
    <name type="scientific">Tahibacter harae</name>
    <dbReference type="NCBI Taxonomy" id="2963937"/>
    <lineage>
        <taxon>Bacteria</taxon>
        <taxon>Pseudomonadati</taxon>
        <taxon>Pseudomonadota</taxon>
        <taxon>Gammaproteobacteria</taxon>
        <taxon>Lysobacterales</taxon>
        <taxon>Rhodanobacteraceae</taxon>
        <taxon>Tahibacter</taxon>
    </lineage>
</organism>
<proteinExistence type="inferred from homology"/>
<dbReference type="SUPFAM" id="SSF55120">
    <property type="entry name" value="Pseudouridine synthase"/>
    <property type="match status" value="1"/>
</dbReference>
<dbReference type="GO" id="GO:0160150">
    <property type="term" value="F:tRNA pseudouridine(13) synthase activity"/>
    <property type="evidence" value="ECO:0007669"/>
    <property type="project" value="UniProtKB-EC"/>
</dbReference>
<dbReference type="CDD" id="cd02575">
    <property type="entry name" value="PseudoU_synth_EcTruD"/>
    <property type="match status" value="1"/>
</dbReference>
<comment type="caution">
    <text evidence="6">The sequence shown here is derived from an EMBL/GenBank/DDBJ whole genome shotgun (WGS) entry which is preliminary data.</text>
</comment>
<dbReference type="PANTHER" id="PTHR47811:SF1">
    <property type="entry name" value="TRNA PSEUDOURIDINE SYNTHASE D"/>
    <property type="match status" value="1"/>
</dbReference>
<dbReference type="Gene3D" id="3.30.2350.20">
    <property type="entry name" value="TruD, catalytic domain"/>
    <property type="match status" value="1"/>
</dbReference>
<evidence type="ECO:0000256" key="3">
    <source>
        <dbReference type="ARBA" id="ARBA00023235"/>
    </source>
</evidence>
<dbReference type="Proteomes" id="UP001165498">
    <property type="component" value="Unassembled WGS sequence"/>
</dbReference>
<feature type="domain" description="TRUD" evidence="5">
    <location>
        <begin position="153"/>
        <end position="298"/>
    </location>
</feature>
<dbReference type="PROSITE" id="PS01268">
    <property type="entry name" value="UPF0024"/>
    <property type="match status" value="1"/>
</dbReference>
<comment type="similarity">
    <text evidence="1 4">Belongs to the pseudouridine synthase TruD family.</text>
</comment>
<dbReference type="Gene3D" id="3.30.2340.10">
    <property type="entry name" value="TruD, insertion domain"/>
    <property type="match status" value="1"/>
</dbReference>
<dbReference type="InterPro" id="IPR001656">
    <property type="entry name" value="PsdUridine_synth_TruD"/>
</dbReference>
<dbReference type="EC" id="5.4.99.27" evidence="4"/>
<keyword evidence="7" id="KW-1185">Reference proteome</keyword>
<dbReference type="InterPro" id="IPR050170">
    <property type="entry name" value="TruD_pseudoU_synthase"/>
</dbReference>
<dbReference type="NCBIfam" id="NF002153">
    <property type="entry name" value="PRK00984.1-2"/>
    <property type="match status" value="1"/>
</dbReference>
<evidence type="ECO:0000256" key="1">
    <source>
        <dbReference type="ARBA" id="ARBA00007953"/>
    </source>
</evidence>
<evidence type="ECO:0000256" key="2">
    <source>
        <dbReference type="ARBA" id="ARBA00022694"/>
    </source>
</evidence>
<feature type="active site" description="Nucleophile" evidence="4">
    <location>
        <position position="77"/>
    </location>
</feature>
<dbReference type="InterPro" id="IPR042214">
    <property type="entry name" value="TruD_catalytic"/>
</dbReference>
<evidence type="ECO:0000259" key="5">
    <source>
        <dbReference type="PROSITE" id="PS50984"/>
    </source>
</evidence>
<dbReference type="PROSITE" id="PS50984">
    <property type="entry name" value="TRUD"/>
    <property type="match status" value="1"/>
</dbReference>
<keyword evidence="2 4" id="KW-0819">tRNA processing</keyword>
<evidence type="ECO:0000313" key="7">
    <source>
        <dbReference type="Proteomes" id="UP001165498"/>
    </source>
</evidence>
<protein>
    <recommendedName>
        <fullName evidence="4">tRNA pseudouridine synthase D</fullName>
        <ecNumber evidence="4">5.4.99.27</ecNumber>
    </recommendedName>
    <alternativeName>
        <fullName evidence="4">tRNA pseudouridine(13) synthase</fullName>
    </alternativeName>
    <alternativeName>
        <fullName evidence="4">tRNA pseudouridylate synthase D</fullName>
    </alternativeName>
    <alternativeName>
        <fullName evidence="4">tRNA-uridine isomerase D</fullName>
    </alternativeName>
</protein>
<dbReference type="RefSeq" id="WP_255915915.1">
    <property type="nucleotide sequence ID" value="NZ_JANFQO010000020.1"/>
</dbReference>
<dbReference type="Pfam" id="PF01142">
    <property type="entry name" value="TruD"/>
    <property type="match status" value="2"/>
</dbReference>
<evidence type="ECO:0000313" key="6">
    <source>
        <dbReference type="EMBL" id="MCQ4166726.1"/>
    </source>
</evidence>
<dbReference type="EMBL" id="JANFQO010000020">
    <property type="protein sequence ID" value="MCQ4166726.1"/>
    <property type="molecule type" value="Genomic_DNA"/>
</dbReference>
<sequence length="345" mass="37670">MSAWPLALGGAPLQARLRSTAEDFQVDEVLGFEPDGAGEHVFLRVEKRGANTDWVAKAIARHAGVAADAVSYAGLKDRHAVTRQTFSVPVPVRREVDWSSLHGDEFRVLDAVRHSRKLKRGALQGNRFRIVLREIDGDRAAAGQVLQAIAQRGVPNYFGEQRFGRDGDNAARALAMFQGRRVARHERSLLLSAARSQIFNDLLAARVAQANWDGALDGEVWMLAGSHSIFGPEPLTAELQARLTEGDIHPTGPLWGQGDLRSSGAVAALEQDIAQQQAGLAAGLAAAGLNQERRSLRLFAQALRWQWEQDSLCVEFALPAGCYATTVLRELARWDERTAAAAMQE</sequence>
<name>A0ABT1QWR2_9GAMM</name>
<dbReference type="PANTHER" id="PTHR47811">
    <property type="entry name" value="TRNA PSEUDOURIDINE SYNTHASE D"/>
    <property type="match status" value="1"/>
</dbReference>
<evidence type="ECO:0000256" key="4">
    <source>
        <dbReference type="HAMAP-Rule" id="MF_01082"/>
    </source>
</evidence>
<keyword evidence="3 4" id="KW-0413">Isomerase</keyword>